<reference evidence="4 5" key="1">
    <citation type="submission" date="2019-02" db="EMBL/GenBank/DDBJ databases">
        <title>Deep-cultivation of Planctomycetes and their phenomic and genomic characterization uncovers novel biology.</title>
        <authorList>
            <person name="Wiegand S."/>
            <person name="Jogler M."/>
            <person name="Boedeker C."/>
            <person name="Pinto D."/>
            <person name="Vollmers J."/>
            <person name="Rivas-Marin E."/>
            <person name="Kohn T."/>
            <person name="Peeters S.H."/>
            <person name="Heuer A."/>
            <person name="Rast P."/>
            <person name="Oberbeckmann S."/>
            <person name="Bunk B."/>
            <person name="Jeske O."/>
            <person name="Meyerdierks A."/>
            <person name="Storesund J.E."/>
            <person name="Kallscheuer N."/>
            <person name="Luecker S."/>
            <person name="Lage O.M."/>
            <person name="Pohl T."/>
            <person name="Merkel B.J."/>
            <person name="Hornburger P."/>
            <person name="Mueller R.-W."/>
            <person name="Bruemmer F."/>
            <person name="Labrenz M."/>
            <person name="Spormann A.M."/>
            <person name="Op den Camp H."/>
            <person name="Overmann J."/>
            <person name="Amann R."/>
            <person name="Jetten M.S.M."/>
            <person name="Mascher T."/>
            <person name="Medema M.H."/>
            <person name="Devos D.P."/>
            <person name="Kaster A.-K."/>
            <person name="Ovreas L."/>
            <person name="Rohde M."/>
            <person name="Galperin M.Y."/>
            <person name="Jogler C."/>
        </authorList>
    </citation>
    <scope>NUCLEOTIDE SEQUENCE [LARGE SCALE GENOMIC DNA]</scope>
    <source>
        <strain evidence="4 5">Pla85_3_4</strain>
    </source>
</reference>
<feature type="domain" description="Response regulatory" evidence="3">
    <location>
        <begin position="179"/>
        <end position="295"/>
    </location>
</feature>
<dbReference type="Gene3D" id="3.40.50.2300">
    <property type="match status" value="2"/>
</dbReference>
<feature type="modified residue" description="4-aspartylphosphate" evidence="2">
    <location>
        <position position="54"/>
    </location>
</feature>
<dbReference type="InterPro" id="IPR050595">
    <property type="entry name" value="Bact_response_regulator"/>
</dbReference>
<evidence type="ECO:0000313" key="5">
    <source>
        <dbReference type="Proteomes" id="UP000317648"/>
    </source>
</evidence>
<name>A0A518DQ75_9BACT</name>
<dbReference type="AlphaFoldDB" id="A0A518DQ75"/>
<dbReference type="CDD" id="cd00156">
    <property type="entry name" value="REC"/>
    <property type="match status" value="2"/>
</dbReference>
<accession>A0A518DQ75</accession>
<dbReference type="SUPFAM" id="SSF52172">
    <property type="entry name" value="CheY-like"/>
    <property type="match status" value="2"/>
</dbReference>
<gene>
    <name evidence="4" type="primary">spo0F_1</name>
    <name evidence="4" type="ORF">Pla8534_17630</name>
</gene>
<dbReference type="GO" id="GO:0000160">
    <property type="term" value="P:phosphorelay signal transduction system"/>
    <property type="evidence" value="ECO:0007669"/>
    <property type="project" value="InterPro"/>
</dbReference>
<dbReference type="PANTHER" id="PTHR44591:SF3">
    <property type="entry name" value="RESPONSE REGULATORY DOMAIN-CONTAINING PROTEIN"/>
    <property type="match status" value="1"/>
</dbReference>
<dbReference type="SMART" id="SM00448">
    <property type="entry name" value="REC"/>
    <property type="match status" value="2"/>
</dbReference>
<dbReference type="OrthoDB" id="286140at2"/>
<keyword evidence="5" id="KW-1185">Reference proteome</keyword>
<dbReference type="EC" id="2.7.-.-" evidence="4"/>
<sequence>MLDRTVLLADDDQDLAAILTERFKSRAFQVLNADNAFEALRLASDHAPDLLCLDVNMPPGDGLALCEMLAADPRLASTPVLVLTGSVAEDSVRRCHQLGAYYIPKGGDVWSRIDPLLKELFPMPQPIAAIQRRLSPVPRLTDVVAPLESIDLVDAVFALLGAGEDLDSPPEKSSHDVPWVLCIDDDEDFSDVLRERLIAHGVAVERAFDGTTGYRTAYRQQADAIVLDFRMPNGNGDYVLRRLKESPLSADIPVVVVTGEKDRFLHRRLLSMGAEAVLAKPLHFPALLAELQKWINILPHAMV</sequence>
<evidence type="ECO:0000259" key="3">
    <source>
        <dbReference type="PROSITE" id="PS50110"/>
    </source>
</evidence>
<dbReference type="PROSITE" id="PS50110">
    <property type="entry name" value="RESPONSE_REGULATORY"/>
    <property type="match status" value="2"/>
</dbReference>
<dbReference type="InterPro" id="IPR011006">
    <property type="entry name" value="CheY-like_superfamily"/>
</dbReference>
<feature type="modified residue" description="4-aspartylphosphate" evidence="2">
    <location>
        <position position="228"/>
    </location>
</feature>
<dbReference type="GO" id="GO:0016740">
    <property type="term" value="F:transferase activity"/>
    <property type="evidence" value="ECO:0007669"/>
    <property type="project" value="UniProtKB-KW"/>
</dbReference>
<protein>
    <submittedName>
        <fullName evidence="4">Sporulation initiation phosphotransferase F</fullName>
        <ecNumber evidence="4">2.7.-.-</ecNumber>
    </submittedName>
</protein>
<feature type="domain" description="Response regulatory" evidence="3">
    <location>
        <begin position="5"/>
        <end position="120"/>
    </location>
</feature>
<dbReference type="Proteomes" id="UP000317648">
    <property type="component" value="Chromosome"/>
</dbReference>
<evidence type="ECO:0000256" key="2">
    <source>
        <dbReference type="PROSITE-ProRule" id="PRU00169"/>
    </source>
</evidence>
<evidence type="ECO:0000256" key="1">
    <source>
        <dbReference type="ARBA" id="ARBA00022553"/>
    </source>
</evidence>
<dbReference type="Pfam" id="PF00072">
    <property type="entry name" value="Response_reg"/>
    <property type="match status" value="2"/>
</dbReference>
<dbReference type="EMBL" id="CP036433">
    <property type="protein sequence ID" value="QDU93977.1"/>
    <property type="molecule type" value="Genomic_DNA"/>
</dbReference>
<evidence type="ECO:0000313" key="4">
    <source>
        <dbReference type="EMBL" id="QDU93977.1"/>
    </source>
</evidence>
<dbReference type="PANTHER" id="PTHR44591">
    <property type="entry name" value="STRESS RESPONSE REGULATOR PROTEIN 1"/>
    <property type="match status" value="1"/>
</dbReference>
<dbReference type="RefSeq" id="WP_145051616.1">
    <property type="nucleotide sequence ID" value="NZ_CP036433.1"/>
</dbReference>
<dbReference type="InterPro" id="IPR001789">
    <property type="entry name" value="Sig_transdc_resp-reg_receiver"/>
</dbReference>
<dbReference type="KEGG" id="lcre:Pla8534_17630"/>
<organism evidence="4 5">
    <name type="scientific">Lignipirellula cremea</name>
    <dbReference type="NCBI Taxonomy" id="2528010"/>
    <lineage>
        <taxon>Bacteria</taxon>
        <taxon>Pseudomonadati</taxon>
        <taxon>Planctomycetota</taxon>
        <taxon>Planctomycetia</taxon>
        <taxon>Pirellulales</taxon>
        <taxon>Pirellulaceae</taxon>
        <taxon>Lignipirellula</taxon>
    </lineage>
</organism>
<keyword evidence="4" id="KW-0808">Transferase</keyword>
<keyword evidence="1 2" id="KW-0597">Phosphoprotein</keyword>
<proteinExistence type="predicted"/>